<protein>
    <recommendedName>
        <fullName evidence="2">RING-type domain-containing protein</fullName>
    </recommendedName>
</protein>
<proteinExistence type="predicted"/>
<keyword evidence="1" id="KW-0479">Metal-binding</keyword>
<dbReference type="SUPFAM" id="SSF57850">
    <property type="entry name" value="RING/U-box"/>
    <property type="match status" value="1"/>
</dbReference>
<keyword evidence="4" id="KW-1185">Reference proteome</keyword>
<reference evidence="3" key="1">
    <citation type="submission" date="2023-10" db="EMBL/GenBank/DDBJ databases">
        <authorList>
            <person name="Chen Y."/>
            <person name="Shah S."/>
            <person name="Dougan E. K."/>
            <person name="Thang M."/>
            <person name="Chan C."/>
        </authorList>
    </citation>
    <scope>NUCLEOTIDE SEQUENCE [LARGE SCALE GENOMIC DNA]</scope>
</reference>
<evidence type="ECO:0000259" key="2">
    <source>
        <dbReference type="PROSITE" id="PS50089"/>
    </source>
</evidence>
<feature type="non-terminal residue" evidence="3">
    <location>
        <position position="1"/>
    </location>
</feature>
<dbReference type="Proteomes" id="UP001189429">
    <property type="component" value="Unassembled WGS sequence"/>
</dbReference>
<feature type="domain" description="RING-type" evidence="2">
    <location>
        <begin position="96"/>
        <end position="131"/>
    </location>
</feature>
<dbReference type="Pfam" id="PF13920">
    <property type="entry name" value="zf-C3HC4_3"/>
    <property type="match status" value="1"/>
</dbReference>
<dbReference type="SMART" id="SM00184">
    <property type="entry name" value="RING"/>
    <property type="match status" value="1"/>
</dbReference>
<evidence type="ECO:0000256" key="1">
    <source>
        <dbReference type="PROSITE-ProRule" id="PRU00175"/>
    </source>
</evidence>
<dbReference type="PROSITE" id="PS50089">
    <property type="entry name" value="ZF_RING_2"/>
    <property type="match status" value="1"/>
</dbReference>
<evidence type="ECO:0000313" key="3">
    <source>
        <dbReference type="EMBL" id="CAK0807066.1"/>
    </source>
</evidence>
<accession>A0ABN9QSM5</accession>
<evidence type="ECO:0000313" key="4">
    <source>
        <dbReference type="Proteomes" id="UP001189429"/>
    </source>
</evidence>
<gene>
    <name evidence="3" type="ORF">PCOR1329_LOCUS13061</name>
</gene>
<name>A0ABN9QSM5_9DINO</name>
<sequence>RAAVEALSAAHSALDASLRGTESSGAEPAAAAAACDAARLAAAQAEAEDARRDVDRLRGCPRELALLSNARLHQLQRDLAESLRRVSAELEGRAKCCVCREEDREVVLNPCMHLALCRACAERVALCPICRREVMSHMHVTIS</sequence>
<organism evidence="3 4">
    <name type="scientific">Prorocentrum cordatum</name>
    <dbReference type="NCBI Taxonomy" id="2364126"/>
    <lineage>
        <taxon>Eukaryota</taxon>
        <taxon>Sar</taxon>
        <taxon>Alveolata</taxon>
        <taxon>Dinophyceae</taxon>
        <taxon>Prorocentrales</taxon>
        <taxon>Prorocentraceae</taxon>
        <taxon>Prorocentrum</taxon>
    </lineage>
</organism>
<keyword evidence="1" id="KW-0863">Zinc-finger</keyword>
<dbReference type="InterPro" id="IPR013083">
    <property type="entry name" value="Znf_RING/FYVE/PHD"/>
</dbReference>
<comment type="caution">
    <text evidence="3">The sequence shown here is derived from an EMBL/GenBank/DDBJ whole genome shotgun (WGS) entry which is preliminary data.</text>
</comment>
<dbReference type="EMBL" id="CAUYUJ010003837">
    <property type="protein sequence ID" value="CAK0807066.1"/>
    <property type="molecule type" value="Genomic_DNA"/>
</dbReference>
<dbReference type="Gene3D" id="3.30.40.10">
    <property type="entry name" value="Zinc/RING finger domain, C3HC4 (zinc finger)"/>
    <property type="match status" value="1"/>
</dbReference>
<dbReference type="InterPro" id="IPR001841">
    <property type="entry name" value="Znf_RING"/>
</dbReference>
<keyword evidence="1" id="KW-0862">Zinc</keyword>